<dbReference type="EMBL" id="AFJM02000054">
    <property type="protein sequence ID" value="EMM71374.1"/>
    <property type="molecule type" value="Genomic_DNA"/>
</dbReference>
<dbReference type="AlphaFoldDB" id="M6FML3"/>
<dbReference type="Proteomes" id="UP000012101">
    <property type="component" value="Unassembled WGS sequence"/>
</dbReference>
<proteinExistence type="predicted"/>
<evidence type="ECO:0000313" key="2">
    <source>
        <dbReference type="Proteomes" id="UP000012101"/>
    </source>
</evidence>
<evidence type="ECO:0000313" key="1">
    <source>
        <dbReference type="EMBL" id="EMM71374.1"/>
    </source>
</evidence>
<comment type="caution">
    <text evidence="1">The sequence shown here is derived from an EMBL/GenBank/DDBJ whole genome shotgun (WGS) entry which is preliminary data.</text>
</comment>
<accession>M6FML3</accession>
<name>M6FML3_9LEPT</name>
<reference evidence="1 2" key="1">
    <citation type="submission" date="2013-01" db="EMBL/GenBank/DDBJ databases">
        <authorList>
            <person name="Harkins D.M."/>
            <person name="Durkin A.S."/>
            <person name="Brinkac L.M."/>
            <person name="Haft D.H."/>
            <person name="Selengut J.D."/>
            <person name="Sanka R."/>
            <person name="DePew J."/>
            <person name="Purushe J."/>
            <person name="Hospenthal D.R."/>
            <person name="Murray C.K."/>
            <person name="Pimentel G."/>
            <person name="Wasfy M."/>
            <person name="Vinetz J.M."/>
            <person name="Sutton G.G."/>
            <person name="Nierman W.C."/>
            <person name="Fouts D.E."/>
        </authorList>
    </citation>
    <scope>NUCLEOTIDE SEQUENCE [LARGE SCALE GENOMIC DNA]</scope>
    <source>
        <strain evidence="1 2">2006001855</strain>
    </source>
</reference>
<gene>
    <name evidence="1" type="ORF">LEP1GSC038_4147</name>
</gene>
<organism evidence="1 2">
    <name type="scientific">Leptospira weilii str. 2006001855</name>
    <dbReference type="NCBI Taxonomy" id="996804"/>
    <lineage>
        <taxon>Bacteria</taxon>
        <taxon>Pseudomonadati</taxon>
        <taxon>Spirochaetota</taxon>
        <taxon>Spirochaetia</taxon>
        <taxon>Leptospirales</taxon>
        <taxon>Leptospiraceae</taxon>
        <taxon>Leptospira</taxon>
    </lineage>
</organism>
<sequence length="40" mass="4899">MVMILFEIIIGTFLNELTENFFRLVIRIDLYFLDFFIKIP</sequence>
<protein>
    <submittedName>
        <fullName evidence="1">Uncharacterized protein</fullName>
    </submittedName>
</protein>